<organism evidence="8 9">
    <name type="scientific">Nitrospira tepida</name>
    <dbReference type="NCBI Taxonomy" id="2973512"/>
    <lineage>
        <taxon>Bacteria</taxon>
        <taxon>Pseudomonadati</taxon>
        <taxon>Nitrospirota</taxon>
        <taxon>Nitrospiria</taxon>
        <taxon>Nitrospirales</taxon>
        <taxon>Nitrospiraceae</taxon>
        <taxon>Nitrospira</taxon>
    </lineage>
</organism>
<evidence type="ECO:0000256" key="3">
    <source>
        <dbReference type="ARBA" id="ARBA00012098"/>
    </source>
</evidence>
<dbReference type="GO" id="GO:0005829">
    <property type="term" value="C:cytosol"/>
    <property type="evidence" value="ECO:0007669"/>
    <property type="project" value="TreeGrafter"/>
</dbReference>
<dbReference type="AlphaFoldDB" id="A0AA86N2M5"/>
<evidence type="ECO:0000256" key="7">
    <source>
        <dbReference type="RuleBase" id="RU364069"/>
    </source>
</evidence>
<dbReference type="GO" id="GO:0019305">
    <property type="term" value="P:dTDP-rhamnose biosynthetic process"/>
    <property type="evidence" value="ECO:0007669"/>
    <property type="project" value="UniProtKB-UniRule"/>
</dbReference>
<feature type="site" description="Participates in a stacking interaction with the thymidine ring of dTDP-4-oxo-6-deoxyglucose" evidence="6">
    <location>
        <position position="136"/>
    </location>
</feature>
<evidence type="ECO:0000256" key="4">
    <source>
        <dbReference type="ARBA" id="ARBA00019595"/>
    </source>
</evidence>
<dbReference type="Proteomes" id="UP001179121">
    <property type="component" value="Chromosome"/>
</dbReference>
<dbReference type="GO" id="GO:0000271">
    <property type="term" value="P:polysaccharide biosynthetic process"/>
    <property type="evidence" value="ECO:0007669"/>
    <property type="project" value="TreeGrafter"/>
</dbReference>
<accession>A0AA86N2M5</accession>
<dbReference type="PANTHER" id="PTHR21047:SF2">
    <property type="entry name" value="THYMIDINE DIPHOSPHO-4-KETO-RHAMNOSE 3,5-EPIMERASE"/>
    <property type="match status" value="1"/>
</dbReference>
<evidence type="ECO:0000313" key="9">
    <source>
        <dbReference type="Proteomes" id="UP001179121"/>
    </source>
</evidence>
<dbReference type="Pfam" id="PF00908">
    <property type="entry name" value="dTDP_sugar_isom"/>
    <property type="match status" value="1"/>
</dbReference>
<comment type="function">
    <text evidence="2 7">Catalyzes the epimerization of the C3' and C5'positions of dTDP-6-deoxy-D-xylo-4-hexulose, forming dTDP-6-deoxy-L-lyxo-4-hexulose.</text>
</comment>
<evidence type="ECO:0000313" key="8">
    <source>
        <dbReference type="EMBL" id="CAI4033534.1"/>
    </source>
</evidence>
<protein>
    <recommendedName>
        <fullName evidence="4 7">dTDP-4-dehydrorhamnose 3,5-epimerase</fullName>
        <ecNumber evidence="3 7">5.1.3.13</ecNumber>
    </recommendedName>
    <alternativeName>
        <fullName evidence="7">Thymidine diphospho-4-keto-rhamnose 3,5-epimerase</fullName>
    </alternativeName>
</protein>
<dbReference type="CDD" id="cd00438">
    <property type="entry name" value="cupin_RmlC"/>
    <property type="match status" value="1"/>
</dbReference>
<dbReference type="NCBIfam" id="TIGR01221">
    <property type="entry name" value="rmlC"/>
    <property type="match status" value="1"/>
</dbReference>
<dbReference type="GO" id="GO:0008830">
    <property type="term" value="F:dTDP-4-dehydrorhamnose 3,5-epimerase activity"/>
    <property type="evidence" value="ECO:0007669"/>
    <property type="project" value="UniProtKB-UniRule"/>
</dbReference>
<dbReference type="RefSeq" id="WP_289270829.1">
    <property type="nucleotide sequence ID" value="NZ_OX365700.1"/>
</dbReference>
<feature type="active site" description="Proton donor" evidence="5">
    <location>
        <position position="130"/>
    </location>
</feature>
<name>A0AA86N2M5_9BACT</name>
<dbReference type="PANTHER" id="PTHR21047">
    <property type="entry name" value="DTDP-6-DEOXY-D-GLUCOSE-3,5 EPIMERASE"/>
    <property type="match status" value="1"/>
</dbReference>
<feature type="active site" description="Proton acceptor" evidence="5">
    <location>
        <position position="61"/>
    </location>
</feature>
<evidence type="ECO:0000256" key="1">
    <source>
        <dbReference type="ARBA" id="ARBA00001298"/>
    </source>
</evidence>
<evidence type="ECO:0000256" key="5">
    <source>
        <dbReference type="PIRSR" id="PIRSR600888-1"/>
    </source>
</evidence>
<dbReference type="KEGG" id="nti:DNFV4_03973"/>
<evidence type="ECO:0000256" key="6">
    <source>
        <dbReference type="PIRSR" id="PIRSR600888-3"/>
    </source>
</evidence>
<dbReference type="InterPro" id="IPR014710">
    <property type="entry name" value="RmlC-like_jellyroll"/>
</dbReference>
<dbReference type="EMBL" id="OX365700">
    <property type="protein sequence ID" value="CAI4033534.1"/>
    <property type="molecule type" value="Genomic_DNA"/>
</dbReference>
<gene>
    <name evidence="8" type="ORF">DNFV4_03973</name>
</gene>
<keyword evidence="9" id="KW-1185">Reference proteome</keyword>
<comment type="similarity">
    <text evidence="7">Belongs to the dTDP-4-dehydrorhamnose 3,5-epimerase family.</text>
</comment>
<reference evidence="8" key="1">
    <citation type="submission" date="2022-10" db="EMBL/GenBank/DDBJ databases">
        <authorList>
            <person name="Koch H."/>
        </authorList>
    </citation>
    <scope>NUCLEOTIDE SEQUENCE</scope>
    <source>
        <strain evidence="8">DNF</strain>
    </source>
</reference>
<dbReference type="SUPFAM" id="SSF51182">
    <property type="entry name" value="RmlC-like cupins"/>
    <property type="match status" value="1"/>
</dbReference>
<dbReference type="EC" id="5.1.3.13" evidence="3 7"/>
<sequence>MRISPMSLPEVLLIEPDLYRDARGSFFEIHRADRYGALGIDAVFVQDNFSRSRQGVLRGLHYQLGRPQGKLVTVVTGRVYDAAVDIRVGSPTFGQWVGYELSGDDPVQLYIPPGFAHGFCVLSETADFLYKCTDVYSPQDERGILWSDPDLAIPWPVSNPQLSPKDQMYRPLKEMQGELPLYRPSAQETSNVKR</sequence>
<dbReference type="InterPro" id="IPR011051">
    <property type="entry name" value="RmlC_Cupin_sf"/>
</dbReference>
<dbReference type="Gene3D" id="2.60.120.10">
    <property type="entry name" value="Jelly Rolls"/>
    <property type="match status" value="1"/>
</dbReference>
<dbReference type="InterPro" id="IPR000888">
    <property type="entry name" value="RmlC-like"/>
</dbReference>
<evidence type="ECO:0000256" key="2">
    <source>
        <dbReference type="ARBA" id="ARBA00001997"/>
    </source>
</evidence>
<keyword evidence="7" id="KW-0413">Isomerase</keyword>
<comment type="pathway">
    <text evidence="7">Carbohydrate biosynthesis; dTDP-L-rhamnose biosynthesis.</text>
</comment>
<comment type="subunit">
    <text evidence="7">Homodimer.</text>
</comment>
<proteinExistence type="inferred from homology"/>
<comment type="catalytic activity">
    <reaction evidence="1 7">
        <text>dTDP-4-dehydro-6-deoxy-alpha-D-glucose = dTDP-4-dehydro-beta-L-rhamnose</text>
        <dbReference type="Rhea" id="RHEA:16969"/>
        <dbReference type="ChEBI" id="CHEBI:57649"/>
        <dbReference type="ChEBI" id="CHEBI:62830"/>
        <dbReference type="EC" id="5.1.3.13"/>
    </reaction>
</comment>